<keyword evidence="1" id="KW-0348">Hemagglutinin</keyword>
<dbReference type="GO" id="GO:0051707">
    <property type="term" value="P:response to other organism"/>
    <property type="evidence" value="ECO:0007669"/>
    <property type="project" value="UniProtKB-ARBA"/>
</dbReference>
<protein>
    <submittedName>
        <fullName evidence="9">G-type lectin S-receptor-like serine/threonine-protein kinase SD1-13</fullName>
    </submittedName>
</protein>
<dbReference type="GO" id="GO:0005537">
    <property type="term" value="F:D-mannose binding"/>
    <property type="evidence" value="ECO:0007669"/>
    <property type="project" value="UniProtKB-KW"/>
</dbReference>
<evidence type="ECO:0000259" key="7">
    <source>
        <dbReference type="PROSITE" id="PS50927"/>
    </source>
</evidence>
<gene>
    <name evidence="9" type="primary">SD113_2</name>
    <name evidence="9" type="ORF">g.102752</name>
</gene>
<dbReference type="EMBL" id="GDJX01014521">
    <property type="protein sequence ID" value="JAT53415.1"/>
    <property type="molecule type" value="Transcribed_RNA"/>
</dbReference>
<dbReference type="SMART" id="SM00473">
    <property type="entry name" value="PAN_AP"/>
    <property type="match status" value="1"/>
</dbReference>
<dbReference type="PANTHER" id="PTHR32444">
    <property type="entry name" value="BULB-TYPE LECTIN DOMAIN-CONTAINING PROTEIN"/>
    <property type="match status" value="1"/>
</dbReference>
<feature type="domain" description="Bulb-type lectin" evidence="7">
    <location>
        <begin position="70"/>
        <end position="192"/>
    </location>
</feature>
<keyword evidence="9" id="KW-0808">Transferase</keyword>
<dbReference type="InterPro" id="IPR036426">
    <property type="entry name" value="Bulb-type_lectin_dom_sf"/>
</dbReference>
<keyword evidence="4" id="KW-0465">Mannose-binding</keyword>
<keyword evidence="9" id="KW-0430">Lectin</keyword>
<evidence type="ECO:0000256" key="1">
    <source>
        <dbReference type="ARBA" id="ARBA00022546"/>
    </source>
</evidence>
<dbReference type="CDD" id="cd00028">
    <property type="entry name" value="B_lectin"/>
    <property type="match status" value="1"/>
</dbReference>
<dbReference type="Pfam" id="PF08276">
    <property type="entry name" value="PAN_2"/>
    <property type="match status" value="1"/>
</dbReference>
<evidence type="ECO:0000256" key="5">
    <source>
        <dbReference type="ARBA" id="ARBA00023157"/>
    </source>
</evidence>
<name>A0A1D1YFK6_9ARAE</name>
<dbReference type="FunFam" id="2.90.10.10:FF:000001">
    <property type="entry name" value="G-type lectin S-receptor-like serine/threonine-protein kinase"/>
    <property type="match status" value="1"/>
</dbReference>
<dbReference type="GO" id="GO:0016301">
    <property type="term" value="F:kinase activity"/>
    <property type="evidence" value="ECO:0007669"/>
    <property type="project" value="UniProtKB-KW"/>
</dbReference>
<keyword evidence="3" id="KW-0677">Repeat</keyword>
<dbReference type="AlphaFoldDB" id="A0A1D1YFK6"/>
<feature type="transmembrane region" description="Helical" evidence="6">
    <location>
        <begin position="489"/>
        <end position="511"/>
    </location>
</feature>
<dbReference type="PROSITE" id="PS50948">
    <property type="entry name" value="PAN"/>
    <property type="match status" value="1"/>
</dbReference>
<evidence type="ECO:0000259" key="8">
    <source>
        <dbReference type="PROSITE" id="PS50948"/>
    </source>
</evidence>
<dbReference type="Pfam" id="PF01453">
    <property type="entry name" value="B_lectin"/>
    <property type="match status" value="1"/>
</dbReference>
<accession>A0A1D1YFK6</accession>
<proteinExistence type="predicted"/>
<dbReference type="InterPro" id="IPR001480">
    <property type="entry name" value="Bulb-type_lectin_dom"/>
</dbReference>
<keyword evidence="6" id="KW-0812">Transmembrane</keyword>
<reference evidence="9" key="1">
    <citation type="submission" date="2015-07" db="EMBL/GenBank/DDBJ databases">
        <title>Transcriptome Assembly of Anthurium amnicola.</title>
        <authorList>
            <person name="Suzuki J."/>
        </authorList>
    </citation>
    <scope>NUCLEOTIDE SEQUENCE</scope>
</reference>
<keyword evidence="9" id="KW-0418">Kinase</keyword>
<evidence type="ECO:0000256" key="6">
    <source>
        <dbReference type="SAM" id="Phobius"/>
    </source>
</evidence>
<keyword evidence="2" id="KW-0732">Signal</keyword>
<dbReference type="Gene3D" id="2.90.10.10">
    <property type="entry name" value="Bulb-type lectin domain"/>
    <property type="match status" value="1"/>
</dbReference>
<evidence type="ECO:0000256" key="2">
    <source>
        <dbReference type="ARBA" id="ARBA00022729"/>
    </source>
</evidence>
<keyword evidence="5" id="KW-1015">Disulfide bond</keyword>
<evidence type="ECO:0000313" key="9">
    <source>
        <dbReference type="EMBL" id="JAT53415.1"/>
    </source>
</evidence>
<dbReference type="InterPro" id="IPR003609">
    <property type="entry name" value="Pan_app"/>
</dbReference>
<feature type="domain" description="Apple" evidence="8">
    <location>
        <begin position="379"/>
        <end position="469"/>
    </location>
</feature>
<evidence type="ECO:0000256" key="4">
    <source>
        <dbReference type="ARBA" id="ARBA00023035"/>
    </source>
</evidence>
<dbReference type="CDD" id="cd00053">
    <property type="entry name" value="EGF"/>
    <property type="match status" value="1"/>
</dbReference>
<evidence type="ECO:0000256" key="3">
    <source>
        <dbReference type="ARBA" id="ARBA00022737"/>
    </source>
</evidence>
<dbReference type="PROSITE" id="PS50927">
    <property type="entry name" value="BULB_LECTIN"/>
    <property type="match status" value="1"/>
</dbReference>
<organism evidence="9">
    <name type="scientific">Anthurium amnicola</name>
    <dbReference type="NCBI Taxonomy" id="1678845"/>
    <lineage>
        <taxon>Eukaryota</taxon>
        <taxon>Viridiplantae</taxon>
        <taxon>Streptophyta</taxon>
        <taxon>Embryophyta</taxon>
        <taxon>Tracheophyta</taxon>
        <taxon>Spermatophyta</taxon>
        <taxon>Magnoliopsida</taxon>
        <taxon>Liliopsida</taxon>
        <taxon>Araceae</taxon>
        <taxon>Pothoideae</taxon>
        <taxon>Potheae</taxon>
        <taxon>Anthurium</taxon>
    </lineage>
</organism>
<dbReference type="InterPro" id="IPR000858">
    <property type="entry name" value="S_locus_glycoprot_dom"/>
</dbReference>
<keyword evidence="6" id="KW-1133">Transmembrane helix</keyword>
<keyword evidence="9" id="KW-0675">Receptor</keyword>
<dbReference type="Pfam" id="PF00954">
    <property type="entry name" value="S_locus_glycop"/>
    <property type="match status" value="1"/>
</dbReference>
<feature type="transmembrane region" description="Helical" evidence="6">
    <location>
        <begin position="46"/>
        <end position="65"/>
    </location>
</feature>
<dbReference type="CDD" id="cd01098">
    <property type="entry name" value="PAN_AP_plant"/>
    <property type="match status" value="1"/>
</dbReference>
<dbReference type="GO" id="GO:0048544">
    <property type="term" value="P:recognition of pollen"/>
    <property type="evidence" value="ECO:0007669"/>
    <property type="project" value="InterPro"/>
</dbReference>
<feature type="non-terminal residue" evidence="9">
    <location>
        <position position="574"/>
    </location>
</feature>
<dbReference type="PANTHER" id="PTHR32444:SF118">
    <property type="entry name" value="OS09G0551150 PROTEIN"/>
    <property type="match status" value="1"/>
</dbReference>
<dbReference type="SMART" id="SM00108">
    <property type="entry name" value="B_lectin"/>
    <property type="match status" value="1"/>
</dbReference>
<sequence>MCQTRRRPPTAGVLLTSHPLLVSEETRSRDETQGAGIRALRRGMGLLIFPSVWVHMLMFSSLGILCAGDDRRLLPGNPISINQTLTSSDGTFALGFFSPENSTTRRYAGIWYNNLPGRTVVWVANREAPLEGASGVLAVTADGNIALLDGDGTAVWSTNLSGIPTNTSAELLDSGNLVLADAAGDGGGGYLWQSFDNPTDHYLPTMQLRLDLKTGRGQSLVAWRDPQDPSPGRFSLGIDPRSPLQVVLREGSRIRWRGGPWSARQAIGFRDDSGSSMFVEYSAADEEGVSVSYAGTGAFALSRYVLRPTGDLDVLYWNHRASNWSLIGSVPDGPCEIYEPCGPFGYCEFDGPSALCRCLQGFEPKDEKDWAVGNFSGGCVRRLPLALDRTDAFLKSDAMKLPDKFSVSWNVSAGQCEAACLEHRRCTAYAFANLSGGDSVGSRCLLWDGELLDLARRVNTGEDLFVRVAASELGPYVQRAKSSSKDRTLVLVLFPSLATGVLLLGIFGCFLKRRIKKQGKRKNNEQVLVSDLDVSNTLTDITQLPLIDFSTVMAATNNFSAANKLGEGNPTDRA</sequence>
<dbReference type="SUPFAM" id="SSF51110">
    <property type="entry name" value="alpha-D-mannose-specific plant lectins"/>
    <property type="match status" value="1"/>
</dbReference>
<keyword evidence="6" id="KW-0472">Membrane</keyword>